<evidence type="ECO:0000256" key="4">
    <source>
        <dbReference type="ARBA" id="ARBA00022448"/>
    </source>
</evidence>
<keyword evidence="8 13" id="KW-1133">Transmembrane helix</keyword>
<dbReference type="AlphaFoldDB" id="A0A3G1GN72"/>
<dbReference type="GO" id="GO:0045259">
    <property type="term" value="C:proton-transporting ATP synthase complex"/>
    <property type="evidence" value="ECO:0007669"/>
    <property type="project" value="UniProtKB-KW"/>
</dbReference>
<reference evidence="14" key="1">
    <citation type="journal article" date="2015" name="Methods Ecol Evol 6">
        <title>Validating the power of mitochondrial metagenomics for community ecology and phylogenetics of complex assemblages.</title>
        <authorList>
            <person name="Gomez-Rodriguez C."/>
            <person name="Crampton-Platt A."/>
            <person name="Timmermans M.J.T.N."/>
            <person name="Baselga A."/>
            <person name="Vogler A.P."/>
        </authorList>
    </citation>
    <scope>NUCLEOTIDE SEQUENCE</scope>
</reference>
<comment type="subunit">
    <text evidence="3">F-type ATPases have 2 components, CF(1) - the catalytic core - and CF(0) - the membrane proton channel.</text>
</comment>
<evidence type="ECO:0000256" key="5">
    <source>
        <dbReference type="ARBA" id="ARBA00022547"/>
    </source>
</evidence>
<dbReference type="GO" id="GO:0015986">
    <property type="term" value="P:proton motive force-driven ATP synthesis"/>
    <property type="evidence" value="ECO:0007669"/>
    <property type="project" value="InterPro"/>
</dbReference>
<keyword evidence="7 12" id="KW-0375">Hydrogen ion transport</keyword>
<evidence type="ECO:0000256" key="8">
    <source>
        <dbReference type="ARBA" id="ARBA00022989"/>
    </source>
</evidence>
<keyword evidence="11 13" id="KW-0472">Membrane</keyword>
<evidence type="ECO:0000256" key="11">
    <source>
        <dbReference type="ARBA" id="ARBA00023136"/>
    </source>
</evidence>
<keyword evidence="10 12" id="KW-0496">Mitochondrion</keyword>
<comment type="subcellular location">
    <subcellularLocation>
        <location evidence="1 12">Mitochondrion membrane</location>
        <topology evidence="1 12">Single-pass membrane protein</topology>
    </subcellularLocation>
</comment>
<gene>
    <name evidence="14" type="primary">atp8</name>
</gene>
<dbReference type="EMBL" id="KX943349">
    <property type="protein sequence ID" value="APX39230.1"/>
    <property type="molecule type" value="Genomic_DNA"/>
</dbReference>
<evidence type="ECO:0000256" key="10">
    <source>
        <dbReference type="ARBA" id="ARBA00023128"/>
    </source>
</evidence>
<accession>A0A3G1GN72</accession>
<name>A0A3G1GN72_9CUCU</name>
<dbReference type="GO" id="GO:0031966">
    <property type="term" value="C:mitochondrial membrane"/>
    <property type="evidence" value="ECO:0007669"/>
    <property type="project" value="UniProtKB-SubCell"/>
</dbReference>
<geneLocation type="mitochondrion" evidence="14"/>
<feature type="transmembrane region" description="Helical" evidence="13">
    <location>
        <begin position="12"/>
        <end position="31"/>
    </location>
</feature>
<dbReference type="GO" id="GO:0015078">
    <property type="term" value="F:proton transmembrane transporter activity"/>
    <property type="evidence" value="ECO:0007669"/>
    <property type="project" value="InterPro"/>
</dbReference>
<keyword evidence="9 12" id="KW-0406">Ion transport</keyword>
<comment type="similarity">
    <text evidence="2 12">Belongs to the ATPase protein 8 family.</text>
</comment>
<evidence type="ECO:0000256" key="2">
    <source>
        <dbReference type="ARBA" id="ARBA00008892"/>
    </source>
</evidence>
<sequence>MPQMAPLNWLNLFISMLMIMLTIKILVYFNFSTKIYKEKNKNIFMNNWKW</sequence>
<dbReference type="InterPro" id="IPR001421">
    <property type="entry name" value="ATP8_metazoa"/>
</dbReference>
<keyword evidence="5 12" id="KW-0138">CF(0)</keyword>
<evidence type="ECO:0000256" key="1">
    <source>
        <dbReference type="ARBA" id="ARBA00004304"/>
    </source>
</evidence>
<protein>
    <recommendedName>
        <fullName evidence="12">ATP synthase complex subunit 8</fullName>
    </recommendedName>
</protein>
<evidence type="ECO:0000256" key="3">
    <source>
        <dbReference type="ARBA" id="ARBA00011291"/>
    </source>
</evidence>
<evidence type="ECO:0000256" key="9">
    <source>
        <dbReference type="ARBA" id="ARBA00023065"/>
    </source>
</evidence>
<dbReference type="Pfam" id="PF00895">
    <property type="entry name" value="ATP-synt_8"/>
    <property type="match status" value="1"/>
</dbReference>
<evidence type="ECO:0000256" key="7">
    <source>
        <dbReference type="ARBA" id="ARBA00022781"/>
    </source>
</evidence>
<evidence type="ECO:0000256" key="6">
    <source>
        <dbReference type="ARBA" id="ARBA00022692"/>
    </source>
</evidence>
<evidence type="ECO:0000256" key="13">
    <source>
        <dbReference type="SAM" id="Phobius"/>
    </source>
</evidence>
<organism evidence="14">
    <name type="scientific">Hypocassida meridionalis</name>
    <dbReference type="NCBI Taxonomy" id="1425619"/>
    <lineage>
        <taxon>Eukaryota</taxon>
        <taxon>Metazoa</taxon>
        <taxon>Ecdysozoa</taxon>
        <taxon>Arthropoda</taxon>
        <taxon>Hexapoda</taxon>
        <taxon>Insecta</taxon>
        <taxon>Pterygota</taxon>
        <taxon>Neoptera</taxon>
        <taxon>Endopterygota</taxon>
        <taxon>Coleoptera</taxon>
        <taxon>Polyphaga</taxon>
        <taxon>Cucujiformia</taxon>
        <taxon>Chrysomeloidea</taxon>
        <taxon>Chrysomelidae</taxon>
        <taxon>Cassidinae</taxon>
        <taxon>Hypocassida</taxon>
    </lineage>
</organism>
<evidence type="ECO:0000256" key="12">
    <source>
        <dbReference type="RuleBase" id="RU003661"/>
    </source>
</evidence>
<evidence type="ECO:0000313" key="14">
    <source>
        <dbReference type="EMBL" id="APX39230.1"/>
    </source>
</evidence>
<keyword evidence="6 12" id="KW-0812">Transmembrane</keyword>
<keyword evidence="4 12" id="KW-0813">Transport</keyword>
<proteinExistence type="inferred from homology"/>